<dbReference type="AlphaFoldDB" id="A0A4P6JUU4"/>
<proteinExistence type="predicted"/>
<dbReference type="PIRSF" id="PIRSF016498">
    <property type="entry name" value="UCP016498"/>
    <property type="match status" value="1"/>
</dbReference>
<gene>
    <name evidence="1" type="ORF">EPA93_25090</name>
</gene>
<evidence type="ECO:0000313" key="1">
    <source>
        <dbReference type="EMBL" id="QBD79082.1"/>
    </source>
</evidence>
<dbReference type="KEGG" id="kbs:EPA93_25090"/>
<evidence type="ECO:0000313" key="2">
    <source>
        <dbReference type="Proteomes" id="UP000290365"/>
    </source>
</evidence>
<dbReference type="Pfam" id="PF09969">
    <property type="entry name" value="DUF2203"/>
    <property type="match status" value="1"/>
</dbReference>
<name>A0A4P6JUU4_KTERU</name>
<sequence length="130" mass="15053">MARYFTREEAEALLPEITVVLRKIQEGRRSVQVIEEELEELHARSKGNGHHLYGRTMKLQSDLAAYVHVLRNAADELQSFGCVLKDPDIGLIDFPSLRDGQEVYLCWQLGEERILFWHYMHTGFAGRQPL</sequence>
<dbReference type="OrthoDB" id="9802910at2"/>
<organism evidence="1 2">
    <name type="scientific">Ktedonosporobacter rubrisoli</name>
    <dbReference type="NCBI Taxonomy" id="2509675"/>
    <lineage>
        <taxon>Bacteria</taxon>
        <taxon>Bacillati</taxon>
        <taxon>Chloroflexota</taxon>
        <taxon>Ktedonobacteria</taxon>
        <taxon>Ktedonobacterales</taxon>
        <taxon>Ktedonosporobacteraceae</taxon>
        <taxon>Ktedonosporobacter</taxon>
    </lineage>
</organism>
<dbReference type="InterPro" id="IPR018699">
    <property type="entry name" value="DUF2203"/>
</dbReference>
<dbReference type="EMBL" id="CP035758">
    <property type="protein sequence ID" value="QBD79082.1"/>
    <property type="molecule type" value="Genomic_DNA"/>
</dbReference>
<reference evidence="1 2" key="1">
    <citation type="submission" date="2019-01" db="EMBL/GenBank/DDBJ databases">
        <title>Ktedonosporobacter rubrisoli SCAWS-G2.</title>
        <authorList>
            <person name="Huang Y."/>
            <person name="Yan B."/>
        </authorList>
    </citation>
    <scope>NUCLEOTIDE SEQUENCE [LARGE SCALE GENOMIC DNA]</scope>
    <source>
        <strain evidence="1 2">SCAWS-G2</strain>
    </source>
</reference>
<dbReference type="RefSeq" id="WP_129890135.1">
    <property type="nucleotide sequence ID" value="NZ_CP035758.1"/>
</dbReference>
<keyword evidence="2" id="KW-1185">Reference proteome</keyword>
<protein>
    <submittedName>
        <fullName evidence="1">DUF2203 family protein</fullName>
    </submittedName>
</protein>
<dbReference type="Proteomes" id="UP000290365">
    <property type="component" value="Chromosome"/>
</dbReference>
<accession>A0A4P6JUU4</accession>